<dbReference type="AlphaFoldDB" id="A0A640TUD7"/>
<dbReference type="Proteomes" id="UP000429552">
    <property type="component" value="Unassembled WGS sequence"/>
</dbReference>
<gene>
    <name evidence="1" type="ORF">Sliba_77300</name>
    <name evidence="2" type="ORF">STRLI_007691</name>
</gene>
<accession>A0A640TUD7</accession>
<sequence length="462" mass="51095">MTHTQETVTRRGNEPLERIISESALSHKRLAHRVNELSHRDGIASQYTHTSVANWCRRGMVPKWPTPQYICLALSEALGRPLTVRDIGMQDADAPEMRRAGLEFARSQGDALDEAAHYWSAVNRRQFLTQQAFAVSAFATPVTRWLVDPVEKTQARSSGLAVGRGHIAELQEAADAARVWDSRYGGAGWKSKSLSEYLYERVAPLLKGSYSEPVGKDLFRVTAELARLAGWTAFDAGQQHAAQRHFIQALRLARAGGDAELGSYILSTMAMQALMCGFASEAIDMAQGAFQRDRRLEPRVAGFAKLIEARAHARAKDPAAASSCLAHAERLQERGADGSGPAWIGFFTQSRIITDAAEVFRDLENPRATFAWHTMGGMPGSEFIRSRAVRLSVLASAHAQNGDLGQSLHMGRQSLEIFTRLGSVRGMDYLQVYSRSLARWRREPQVRDFMTDVGTARRALTA</sequence>
<dbReference type="EMBL" id="CP114202">
    <property type="protein sequence ID" value="WAU01360.1"/>
    <property type="molecule type" value="Genomic_DNA"/>
</dbReference>
<organism evidence="1 3">
    <name type="scientific">Streptomyces nigrescens</name>
    <dbReference type="NCBI Taxonomy" id="1920"/>
    <lineage>
        <taxon>Bacteria</taxon>
        <taxon>Bacillati</taxon>
        <taxon>Actinomycetota</taxon>
        <taxon>Actinomycetes</taxon>
        <taxon>Kitasatosporales</taxon>
        <taxon>Streptomycetaceae</taxon>
        <taxon>Streptomyces</taxon>
    </lineage>
</organism>
<evidence type="ECO:0000313" key="4">
    <source>
        <dbReference type="Proteomes" id="UP001210609"/>
    </source>
</evidence>
<keyword evidence="4" id="KW-1185">Reference proteome</keyword>
<name>A0A640TUD7_STRNI</name>
<evidence type="ECO:0000313" key="1">
    <source>
        <dbReference type="EMBL" id="GFE27277.1"/>
    </source>
</evidence>
<protein>
    <submittedName>
        <fullName evidence="1">MFS transporter</fullName>
    </submittedName>
    <submittedName>
        <fullName evidence="2">Sporulation protein</fullName>
    </submittedName>
</protein>
<dbReference type="RefSeq" id="WP_159491906.1">
    <property type="nucleotide sequence ID" value="NZ_BLIP01000003.1"/>
</dbReference>
<reference evidence="2 4" key="2">
    <citation type="submission" date="2022-12" db="EMBL/GenBank/DDBJ databases">
        <authorList>
            <person name="Ruckert C."/>
            <person name="Busche T."/>
            <person name="Kalinowski J."/>
            <person name="Wittmann C."/>
        </authorList>
    </citation>
    <scope>NUCLEOTIDE SEQUENCE [LARGE SCALE GENOMIC DNA]</scope>
    <source>
        <strain evidence="2 4">DSM 40555</strain>
    </source>
</reference>
<dbReference type="EMBL" id="BLIP01000003">
    <property type="protein sequence ID" value="GFE27277.1"/>
    <property type="molecule type" value="Genomic_DNA"/>
</dbReference>
<proteinExistence type="predicted"/>
<dbReference type="Proteomes" id="UP001210609">
    <property type="component" value="Chromosome"/>
</dbReference>
<evidence type="ECO:0000313" key="2">
    <source>
        <dbReference type="EMBL" id="WAU01360.1"/>
    </source>
</evidence>
<reference evidence="1 3" key="1">
    <citation type="submission" date="2019-12" db="EMBL/GenBank/DDBJ databases">
        <title>Whole genome shotgun sequence of Streptomyces libani subsp. libani NBRC 13452.</title>
        <authorList>
            <person name="Ichikawa N."/>
            <person name="Kimura A."/>
            <person name="Kitahashi Y."/>
            <person name="Komaki H."/>
            <person name="Tamura T."/>
        </authorList>
    </citation>
    <scope>NUCLEOTIDE SEQUENCE [LARGE SCALE GENOMIC DNA]</scope>
    <source>
        <strain evidence="1 3">NBRC 13452</strain>
    </source>
</reference>
<evidence type="ECO:0000313" key="3">
    <source>
        <dbReference type="Proteomes" id="UP000429552"/>
    </source>
</evidence>